<feature type="domain" description="PilZ" evidence="2">
    <location>
        <begin position="24"/>
        <end position="102"/>
    </location>
</feature>
<feature type="compositionally biased region" description="Polar residues" evidence="1">
    <location>
        <begin position="11"/>
        <end position="20"/>
    </location>
</feature>
<keyword evidence="4" id="KW-1185">Reference proteome</keyword>
<dbReference type="InterPro" id="IPR009875">
    <property type="entry name" value="PilZ_domain"/>
</dbReference>
<gene>
    <name evidence="3" type="ORF">ABC974_22370</name>
</gene>
<evidence type="ECO:0000256" key="1">
    <source>
        <dbReference type="SAM" id="MobiDB-lite"/>
    </source>
</evidence>
<organism evidence="3 4">
    <name type="scientific">Sphingomonas oligophenolica</name>
    <dbReference type="NCBI Taxonomy" id="301154"/>
    <lineage>
        <taxon>Bacteria</taxon>
        <taxon>Pseudomonadati</taxon>
        <taxon>Pseudomonadota</taxon>
        <taxon>Alphaproteobacteria</taxon>
        <taxon>Sphingomonadales</taxon>
        <taxon>Sphingomonadaceae</taxon>
        <taxon>Sphingomonas</taxon>
    </lineage>
</organism>
<name>A0ABU9Y9B6_9SPHN</name>
<dbReference type="EMBL" id="JBDIME010000027">
    <property type="protein sequence ID" value="MEN2792393.1"/>
    <property type="molecule type" value="Genomic_DNA"/>
</dbReference>
<comment type="caution">
    <text evidence="3">The sequence shown here is derived from an EMBL/GenBank/DDBJ whole genome shotgun (WGS) entry which is preliminary data.</text>
</comment>
<protein>
    <submittedName>
        <fullName evidence="3">PilZ domain-containing protein</fullName>
    </submittedName>
</protein>
<reference evidence="3 4" key="1">
    <citation type="submission" date="2024-05" db="EMBL/GenBank/DDBJ databases">
        <authorList>
            <person name="Liu Q."/>
            <person name="Xin Y.-H."/>
        </authorList>
    </citation>
    <scope>NUCLEOTIDE SEQUENCE [LARGE SCALE GENOMIC DNA]</scope>
    <source>
        <strain evidence="3 4">CGMCC 1.10181</strain>
    </source>
</reference>
<dbReference type="RefSeq" id="WP_345840538.1">
    <property type="nucleotide sequence ID" value="NZ_JBDIME010000027.1"/>
</dbReference>
<feature type="region of interest" description="Disordered" evidence="1">
    <location>
        <begin position="1"/>
        <end position="27"/>
    </location>
</feature>
<dbReference type="Pfam" id="PF07238">
    <property type="entry name" value="PilZ"/>
    <property type="match status" value="2"/>
</dbReference>
<evidence type="ECO:0000313" key="3">
    <source>
        <dbReference type="EMBL" id="MEN2792393.1"/>
    </source>
</evidence>
<sequence>MFDSDEDGGLTTISLSNAPPSQFDRRTQERQVAVLRVAKLRTPHGEELCKVRNISSGGLMAHVYSSLDVGDAVTAEFKSGHPISGKIIWRRAGLAGMAFDEVVNAASVLSGDDFAPARQPRAPRLGLRLRARMRVGARYHAATLCDISQGGAKIEPEVAEIGQKVVLMVTGLPAITGVIRWHDRGQAGIQFDIALPFDTLAQWAATVQHRPGTDQADSESAPL</sequence>
<evidence type="ECO:0000313" key="4">
    <source>
        <dbReference type="Proteomes" id="UP001419910"/>
    </source>
</evidence>
<dbReference type="SUPFAM" id="SSF141371">
    <property type="entry name" value="PilZ domain-like"/>
    <property type="match status" value="2"/>
</dbReference>
<feature type="domain" description="PilZ" evidence="2">
    <location>
        <begin position="121"/>
        <end position="193"/>
    </location>
</feature>
<proteinExistence type="predicted"/>
<accession>A0ABU9Y9B6</accession>
<evidence type="ECO:0000259" key="2">
    <source>
        <dbReference type="Pfam" id="PF07238"/>
    </source>
</evidence>
<dbReference type="Proteomes" id="UP001419910">
    <property type="component" value="Unassembled WGS sequence"/>
</dbReference>